<feature type="region of interest" description="Disordered" evidence="1">
    <location>
        <begin position="84"/>
        <end position="103"/>
    </location>
</feature>
<gene>
    <name evidence="3" type="ORF">B2J93_905</name>
</gene>
<feature type="compositionally biased region" description="Basic and acidic residues" evidence="1">
    <location>
        <begin position="87"/>
        <end position="97"/>
    </location>
</feature>
<dbReference type="EMBL" id="MZNU01000060">
    <property type="protein sequence ID" value="OWP05787.1"/>
    <property type="molecule type" value="Genomic_DNA"/>
</dbReference>
<keyword evidence="2" id="KW-1133">Transmembrane helix</keyword>
<keyword evidence="4" id="KW-1185">Reference proteome</keyword>
<evidence type="ECO:0000256" key="2">
    <source>
        <dbReference type="SAM" id="Phobius"/>
    </source>
</evidence>
<dbReference type="Proteomes" id="UP000242519">
    <property type="component" value="Unassembled WGS sequence"/>
</dbReference>
<keyword evidence="2" id="KW-0472">Membrane</keyword>
<feature type="transmembrane region" description="Helical" evidence="2">
    <location>
        <begin position="53"/>
        <end position="82"/>
    </location>
</feature>
<evidence type="ECO:0000313" key="4">
    <source>
        <dbReference type="Proteomes" id="UP000242519"/>
    </source>
</evidence>
<organism evidence="3 4">
    <name type="scientific">Diplocarpon coronariae</name>
    <dbReference type="NCBI Taxonomy" id="2795749"/>
    <lineage>
        <taxon>Eukaryota</taxon>
        <taxon>Fungi</taxon>
        <taxon>Dikarya</taxon>
        <taxon>Ascomycota</taxon>
        <taxon>Pezizomycotina</taxon>
        <taxon>Leotiomycetes</taxon>
        <taxon>Helotiales</taxon>
        <taxon>Drepanopezizaceae</taxon>
        <taxon>Diplocarpon</taxon>
    </lineage>
</organism>
<accession>A0A218ZCN1</accession>
<protein>
    <submittedName>
        <fullName evidence="3">Uncharacterized protein</fullName>
    </submittedName>
</protein>
<reference evidence="3 4" key="1">
    <citation type="submission" date="2017-04" db="EMBL/GenBank/DDBJ databases">
        <title>Draft genome sequence of Marssonina coronaria NL1: causal agent of apple blotch.</title>
        <authorList>
            <person name="Cheng Q."/>
        </authorList>
    </citation>
    <scope>NUCLEOTIDE SEQUENCE [LARGE SCALE GENOMIC DNA]</scope>
    <source>
        <strain evidence="3 4">NL1</strain>
    </source>
</reference>
<comment type="caution">
    <text evidence="3">The sequence shown here is derived from an EMBL/GenBank/DDBJ whole genome shotgun (WGS) entry which is preliminary data.</text>
</comment>
<evidence type="ECO:0000256" key="1">
    <source>
        <dbReference type="SAM" id="MobiDB-lite"/>
    </source>
</evidence>
<name>A0A218ZCN1_9HELO</name>
<dbReference type="InParanoid" id="A0A218ZCN1"/>
<evidence type="ECO:0000313" key="3">
    <source>
        <dbReference type="EMBL" id="OWP05787.1"/>
    </source>
</evidence>
<proteinExistence type="predicted"/>
<keyword evidence="2" id="KW-0812">Transmembrane</keyword>
<dbReference type="AlphaFoldDB" id="A0A218ZCN1"/>
<sequence length="103" mass="10294">MPSLPSAARPSPRIQTAAFACETRRRPPRGFVVSGHERTSGCRRGERGWSQPTLGIGIGVGIGTGIGIGIGIGVGIGIGIGIGHGGGNRDGHGERASSGRGIA</sequence>
<feature type="region of interest" description="Disordered" evidence="1">
    <location>
        <begin position="1"/>
        <end position="50"/>
    </location>
</feature>
<feature type="compositionally biased region" description="Low complexity" evidence="1">
    <location>
        <begin position="1"/>
        <end position="13"/>
    </location>
</feature>
<feature type="compositionally biased region" description="Basic and acidic residues" evidence="1">
    <location>
        <begin position="35"/>
        <end position="47"/>
    </location>
</feature>